<sequence>MKFFSAAFLFVALCYVFSACRKDNPPAEPATNQTIFIADSKGGLYAFNAQTGATLWEKQIDHPVSEGFVVANGLLYMPTLDQTIQTYEVQTGNLKWEVKVDKANLSTNNIVLTNGILCISGIDYLVGLDATTGQKKWELTSLANDGMIYAQNGIIYIRSSAITAIEASTGTVKWRTTLKEFTESPFVIDHESLYVFSYASEPDPSSPFGFPKPYEQVTRLDLKTGNIKWSQRLAGTARTRLFASSPEHLFIRYRGSFEYRLISLAKEDGRLIWDIPEKPGFGWSSPFYSKSYLYMGAEDGGFYQMHEETGSFKKVFQSNEAFRTSPVIVNGMIYVGGRDQRLYAVEEATGQVKWSVPVKNDLFIVSPVVLDTKGKAYHYAESGMLD</sequence>
<dbReference type="SUPFAM" id="SSF50998">
    <property type="entry name" value="Quinoprotein alcohol dehydrogenase-like"/>
    <property type="match status" value="2"/>
</dbReference>
<name>A0A2S7IPP8_9BACT</name>
<dbReference type="Gene3D" id="2.130.10.10">
    <property type="entry name" value="YVTN repeat-like/Quinoprotein amine dehydrogenase"/>
    <property type="match status" value="2"/>
</dbReference>
<dbReference type="PROSITE" id="PS51257">
    <property type="entry name" value="PROKAR_LIPOPROTEIN"/>
    <property type="match status" value="1"/>
</dbReference>
<protein>
    <recommendedName>
        <fullName evidence="2">Pyrrolo-quinoline quinone repeat domain-containing protein</fullName>
    </recommendedName>
</protein>
<dbReference type="RefSeq" id="WP_104711366.1">
    <property type="nucleotide sequence ID" value="NZ_PTRA01000001.1"/>
</dbReference>
<dbReference type="AlphaFoldDB" id="A0A2S7IPP8"/>
<evidence type="ECO:0000259" key="2">
    <source>
        <dbReference type="Pfam" id="PF13360"/>
    </source>
</evidence>
<dbReference type="Proteomes" id="UP000239590">
    <property type="component" value="Unassembled WGS sequence"/>
</dbReference>
<dbReference type="InterPro" id="IPR015943">
    <property type="entry name" value="WD40/YVTN_repeat-like_dom_sf"/>
</dbReference>
<reference evidence="4" key="1">
    <citation type="submission" date="2018-02" db="EMBL/GenBank/DDBJ databases">
        <title>Genome sequencing of Solimonas sp. HR-BB.</title>
        <authorList>
            <person name="Lee Y."/>
            <person name="Jeon C.O."/>
        </authorList>
    </citation>
    <scope>NUCLEOTIDE SEQUENCE [LARGE SCALE GENOMIC DNA]</scope>
    <source>
        <strain evidence="4">HR-U</strain>
    </source>
</reference>
<dbReference type="SMART" id="SM00564">
    <property type="entry name" value="PQQ"/>
    <property type="match status" value="7"/>
</dbReference>
<dbReference type="PANTHER" id="PTHR34512">
    <property type="entry name" value="CELL SURFACE PROTEIN"/>
    <property type="match status" value="1"/>
</dbReference>
<evidence type="ECO:0000313" key="4">
    <source>
        <dbReference type="Proteomes" id="UP000239590"/>
    </source>
</evidence>
<keyword evidence="4" id="KW-1185">Reference proteome</keyword>
<accession>A0A2S7IPP8</accession>
<dbReference type="OrthoDB" id="7012117at2"/>
<evidence type="ECO:0000256" key="1">
    <source>
        <dbReference type="SAM" id="SignalP"/>
    </source>
</evidence>
<comment type="caution">
    <text evidence="3">The sequence shown here is derived from an EMBL/GenBank/DDBJ whole genome shotgun (WGS) entry which is preliminary data.</text>
</comment>
<dbReference type="InterPro" id="IPR011047">
    <property type="entry name" value="Quinoprotein_ADH-like_sf"/>
</dbReference>
<gene>
    <name evidence="3" type="ORF">C5O19_08645</name>
</gene>
<feature type="domain" description="Pyrrolo-quinoline quinone repeat" evidence="2">
    <location>
        <begin position="262"/>
        <end position="359"/>
    </location>
</feature>
<feature type="chain" id="PRO_5015509865" description="Pyrrolo-quinoline quinone repeat domain-containing protein" evidence="1">
    <location>
        <begin position="22"/>
        <end position="386"/>
    </location>
</feature>
<feature type="signal peptide" evidence="1">
    <location>
        <begin position="1"/>
        <end position="21"/>
    </location>
</feature>
<dbReference type="InterPro" id="IPR018391">
    <property type="entry name" value="PQQ_b-propeller_rpt"/>
</dbReference>
<dbReference type="EMBL" id="PTRA01000001">
    <property type="protein sequence ID" value="PQA59685.1"/>
    <property type="molecule type" value="Genomic_DNA"/>
</dbReference>
<feature type="domain" description="Pyrrolo-quinoline quinone repeat" evidence="2">
    <location>
        <begin position="29"/>
        <end position="143"/>
    </location>
</feature>
<dbReference type="Pfam" id="PF13360">
    <property type="entry name" value="PQQ_2"/>
    <property type="match status" value="2"/>
</dbReference>
<proteinExistence type="predicted"/>
<dbReference type="PANTHER" id="PTHR34512:SF30">
    <property type="entry name" value="OUTER MEMBRANE PROTEIN ASSEMBLY FACTOR BAMB"/>
    <property type="match status" value="1"/>
</dbReference>
<evidence type="ECO:0000313" key="3">
    <source>
        <dbReference type="EMBL" id="PQA59685.1"/>
    </source>
</evidence>
<dbReference type="InterPro" id="IPR002372">
    <property type="entry name" value="PQQ_rpt_dom"/>
</dbReference>
<organism evidence="3 4">
    <name type="scientific">Siphonobacter curvatus</name>
    <dbReference type="NCBI Taxonomy" id="2094562"/>
    <lineage>
        <taxon>Bacteria</taxon>
        <taxon>Pseudomonadati</taxon>
        <taxon>Bacteroidota</taxon>
        <taxon>Cytophagia</taxon>
        <taxon>Cytophagales</taxon>
        <taxon>Cytophagaceae</taxon>
        <taxon>Siphonobacter</taxon>
    </lineage>
</organism>
<keyword evidence="1" id="KW-0732">Signal</keyword>